<feature type="compositionally biased region" description="Polar residues" evidence="10">
    <location>
        <begin position="497"/>
        <end position="508"/>
    </location>
</feature>
<feature type="compositionally biased region" description="Basic residues" evidence="10">
    <location>
        <begin position="422"/>
        <end position="435"/>
    </location>
</feature>
<dbReference type="GO" id="GO:0004708">
    <property type="term" value="F:MAP kinase kinase activity"/>
    <property type="evidence" value="ECO:0007669"/>
    <property type="project" value="UniProtKB-EC"/>
</dbReference>
<dbReference type="Proteomes" id="UP000011087">
    <property type="component" value="Unassembled WGS sequence"/>
</dbReference>
<dbReference type="SUPFAM" id="SSF56112">
    <property type="entry name" value="Protein kinase-like (PK-like)"/>
    <property type="match status" value="1"/>
</dbReference>
<dbReference type="InterPro" id="IPR008271">
    <property type="entry name" value="Ser/Thr_kinase_AS"/>
</dbReference>
<dbReference type="SMART" id="SM00220">
    <property type="entry name" value="S_TKc"/>
    <property type="match status" value="1"/>
</dbReference>
<dbReference type="SUPFAM" id="SSF47473">
    <property type="entry name" value="EF-hand"/>
    <property type="match status" value="1"/>
</dbReference>
<feature type="compositionally biased region" description="Basic and acidic residues" evidence="10">
    <location>
        <begin position="538"/>
        <end position="553"/>
    </location>
</feature>
<dbReference type="AlphaFoldDB" id="L1J2N2"/>
<protein>
    <recommendedName>
        <fullName evidence="6">mitogen-activated protein kinase kinase</fullName>
        <ecNumber evidence="6">2.7.12.2</ecNumber>
    </recommendedName>
</protein>
<reference evidence="15" key="2">
    <citation type="submission" date="2012-11" db="EMBL/GenBank/DDBJ databases">
        <authorList>
            <person name="Kuo A."/>
            <person name="Curtis B.A."/>
            <person name="Tanifuji G."/>
            <person name="Burki F."/>
            <person name="Gruber A."/>
            <person name="Irimia M."/>
            <person name="Maruyama S."/>
            <person name="Arias M.C."/>
            <person name="Ball S.G."/>
            <person name="Gile G.H."/>
            <person name="Hirakawa Y."/>
            <person name="Hopkins J.F."/>
            <person name="Rensing S.A."/>
            <person name="Schmutz J."/>
            <person name="Symeonidi A."/>
            <person name="Elias M."/>
            <person name="Eveleigh R.J."/>
            <person name="Herman E.K."/>
            <person name="Klute M.J."/>
            <person name="Nakayama T."/>
            <person name="Obornik M."/>
            <person name="Reyes-Prieto A."/>
            <person name="Armbrust E.V."/>
            <person name="Aves S.J."/>
            <person name="Beiko R.G."/>
            <person name="Coutinho P."/>
            <person name="Dacks J.B."/>
            <person name="Durnford D.G."/>
            <person name="Fast N.M."/>
            <person name="Green B.R."/>
            <person name="Grisdale C."/>
            <person name="Hempe F."/>
            <person name="Henrissat B."/>
            <person name="Hoppner M.P."/>
            <person name="Ishida K.-I."/>
            <person name="Kim E."/>
            <person name="Koreny L."/>
            <person name="Kroth P.G."/>
            <person name="Liu Y."/>
            <person name="Malik S.-B."/>
            <person name="Maier U.G."/>
            <person name="McRose D."/>
            <person name="Mock T."/>
            <person name="Neilson J.A."/>
            <person name="Onodera N.T."/>
            <person name="Poole A.M."/>
            <person name="Pritham E.J."/>
            <person name="Richards T.A."/>
            <person name="Rocap G."/>
            <person name="Roy S.W."/>
            <person name="Sarai C."/>
            <person name="Schaack S."/>
            <person name="Shirato S."/>
            <person name="Slamovits C.H."/>
            <person name="Spencer D.F."/>
            <person name="Suzuki S."/>
            <person name="Worden A.Z."/>
            <person name="Zauner S."/>
            <person name="Barry K."/>
            <person name="Bell C."/>
            <person name="Bharti A.K."/>
            <person name="Crow J.A."/>
            <person name="Grimwood J."/>
            <person name="Kramer R."/>
            <person name="Lindquist E."/>
            <person name="Lucas S."/>
            <person name="Salamov A."/>
            <person name="McFadden G.I."/>
            <person name="Lane C.E."/>
            <person name="Keeling P.J."/>
            <person name="Gray M.W."/>
            <person name="Grigoriev I.V."/>
            <person name="Archibald J.M."/>
        </authorList>
    </citation>
    <scope>NUCLEOTIDE SEQUENCE</scope>
    <source>
        <strain evidence="15">CCMP2712</strain>
    </source>
</reference>
<evidence type="ECO:0000256" key="9">
    <source>
        <dbReference type="ARBA" id="ARBA00051693"/>
    </source>
</evidence>
<dbReference type="PROSITE" id="PS00108">
    <property type="entry name" value="PROTEIN_KINASE_ST"/>
    <property type="match status" value="1"/>
</dbReference>
<dbReference type="InterPro" id="IPR011992">
    <property type="entry name" value="EF-hand-dom_pair"/>
</dbReference>
<organism evidence="13">
    <name type="scientific">Guillardia theta (strain CCMP2712)</name>
    <name type="common">Cryptophyte</name>
    <dbReference type="NCBI Taxonomy" id="905079"/>
    <lineage>
        <taxon>Eukaryota</taxon>
        <taxon>Cryptophyceae</taxon>
        <taxon>Pyrenomonadales</taxon>
        <taxon>Geminigeraceae</taxon>
        <taxon>Guillardia</taxon>
    </lineage>
</organism>
<evidence type="ECO:0000256" key="2">
    <source>
        <dbReference type="ARBA" id="ARBA00022741"/>
    </source>
</evidence>
<dbReference type="PaxDb" id="55529-EKX42582"/>
<evidence type="ECO:0000259" key="12">
    <source>
        <dbReference type="PROSITE" id="PS50222"/>
    </source>
</evidence>
<evidence type="ECO:0000313" key="15">
    <source>
        <dbReference type="Proteomes" id="UP000011087"/>
    </source>
</evidence>
<accession>L1J2N2</accession>
<dbReference type="GO" id="GO:0005509">
    <property type="term" value="F:calcium ion binding"/>
    <property type="evidence" value="ECO:0007669"/>
    <property type="project" value="InterPro"/>
</dbReference>
<evidence type="ECO:0000256" key="6">
    <source>
        <dbReference type="ARBA" id="ARBA00038999"/>
    </source>
</evidence>
<feature type="region of interest" description="Disordered" evidence="10">
    <location>
        <begin position="405"/>
        <end position="555"/>
    </location>
</feature>
<dbReference type="KEGG" id="gtt:GUITHDRAFT_111554"/>
<evidence type="ECO:0000256" key="3">
    <source>
        <dbReference type="ARBA" id="ARBA00022777"/>
    </source>
</evidence>
<keyword evidence="3" id="KW-0418">Kinase</keyword>
<dbReference type="GeneID" id="17299123"/>
<evidence type="ECO:0000256" key="1">
    <source>
        <dbReference type="ARBA" id="ARBA00022679"/>
    </source>
</evidence>
<dbReference type="HOGENOM" id="CLU_376190_0_0_1"/>
<dbReference type="InterPro" id="IPR002048">
    <property type="entry name" value="EF_hand_dom"/>
</dbReference>
<dbReference type="Gene3D" id="1.10.238.10">
    <property type="entry name" value="EF-hand"/>
    <property type="match status" value="1"/>
</dbReference>
<dbReference type="PROSITE" id="PS50222">
    <property type="entry name" value="EF_HAND_2"/>
    <property type="match status" value="1"/>
</dbReference>
<dbReference type="CDD" id="cd00051">
    <property type="entry name" value="EFh"/>
    <property type="match status" value="1"/>
</dbReference>
<feature type="compositionally biased region" description="Low complexity" evidence="10">
    <location>
        <begin position="436"/>
        <end position="453"/>
    </location>
</feature>
<dbReference type="CDD" id="cd14014">
    <property type="entry name" value="STKc_PknB_like"/>
    <property type="match status" value="1"/>
</dbReference>
<dbReference type="OrthoDB" id="193931at2759"/>
<dbReference type="Gene3D" id="1.10.510.10">
    <property type="entry name" value="Transferase(Phosphotransferase) domain 1"/>
    <property type="match status" value="1"/>
</dbReference>
<keyword evidence="1" id="KW-0808">Transferase</keyword>
<evidence type="ECO:0000256" key="4">
    <source>
        <dbReference type="ARBA" id="ARBA00022840"/>
    </source>
</evidence>
<reference evidence="13 15" key="1">
    <citation type="journal article" date="2012" name="Nature">
        <title>Algal genomes reveal evolutionary mosaicism and the fate of nucleomorphs.</title>
        <authorList>
            <consortium name="DOE Joint Genome Institute"/>
            <person name="Curtis B.A."/>
            <person name="Tanifuji G."/>
            <person name="Burki F."/>
            <person name="Gruber A."/>
            <person name="Irimia M."/>
            <person name="Maruyama S."/>
            <person name="Arias M.C."/>
            <person name="Ball S.G."/>
            <person name="Gile G.H."/>
            <person name="Hirakawa Y."/>
            <person name="Hopkins J.F."/>
            <person name="Kuo A."/>
            <person name="Rensing S.A."/>
            <person name="Schmutz J."/>
            <person name="Symeonidi A."/>
            <person name="Elias M."/>
            <person name="Eveleigh R.J."/>
            <person name="Herman E.K."/>
            <person name="Klute M.J."/>
            <person name="Nakayama T."/>
            <person name="Obornik M."/>
            <person name="Reyes-Prieto A."/>
            <person name="Armbrust E.V."/>
            <person name="Aves S.J."/>
            <person name="Beiko R.G."/>
            <person name="Coutinho P."/>
            <person name="Dacks J.B."/>
            <person name="Durnford D.G."/>
            <person name="Fast N.M."/>
            <person name="Green B.R."/>
            <person name="Grisdale C.J."/>
            <person name="Hempel F."/>
            <person name="Henrissat B."/>
            <person name="Hoppner M.P."/>
            <person name="Ishida K."/>
            <person name="Kim E."/>
            <person name="Koreny L."/>
            <person name="Kroth P.G."/>
            <person name="Liu Y."/>
            <person name="Malik S.B."/>
            <person name="Maier U.G."/>
            <person name="McRose D."/>
            <person name="Mock T."/>
            <person name="Neilson J.A."/>
            <person name="Onodera N.T."/>
            <person name="Poole A.M."/>
            <person name="Pritham E.J."/>
            <person name="Richards T.A."/>
            <person name="Rocap G."/>
            <person name="Roy S.W."/>
            <person name="Sarai C."/>
            <person name="Schaack S."/>
            <person name="Shirato S."/>
            <person name="Slamovits C.H."/>
            <person name="Spencer D.F."/>
            <person name="Suzuki S."/>
            <person name="Worden A.Z."/>
            <person name="Zauner S."/>
            <person name="Barry K."/>
            <person name="Bell C."/>
            <person name="Bharti A.K."/>
            <person name="Crow J.A."/>
            <person name="Grimwood J."/>
            <person name="Kramer R."/>
            <person name="Lindquist E."/>
            <person name="Lucas S."/>
            <person name="Salamov A."/>
            <person name="McFadden G.I."/>
            <person name="Lane C.E."/>
            <person name="Keeling P.J."/>
            <person name="Gray M.W."/>
            <person name="Grigoriev I.V."/>
            <person name="Archibald J.M."/>
        </authorList>
    </citation>
    <scope>NUCLEOTIDE SEQUENCE</scope>
    <source>
        <strain evidence="13 15">CCMP2712</strain>
    </source>
</reference>
<dbReference type="eggNOG" id="KOG0595">
    <property type="taxonomic scope" value="Eukaryota"/>
</dbReference>
<dbReference type="EMBL" id="JH993016">
    <property type="protein sequence ID" value="EKX42582.1"/>
    <property type="molecule type" value="Genomic_DNA"/>
</dbReference>
<proteinExistence type="inferred from homology"/>
<evidence type="ECO:0000256" key="10">
    <source>
        <dbReference type="SAM" id="MobiDB-lite"/>
    </source>
</evidence>
<evidence type="ECO:0000313" key="14">
    <source>
        <dbReference type="EnsemblProtists" id="EKX42582"/>
    </source>
</evidence>
<keyword evidence="2" id="KW-0547">Nucleotide-binding</keyword>
<feature type="compositionally biased region" description="Basic and acidic residues" evidence="10">
    <location>
        <begin position="410"/>
        <end position="421"/>
    </location>
</feature>
<feature type="domain" description="EF-hand" evidence="12">
    <location>
        <begin position="255"/>
        <end position="290"/>
    </location>
</feature>
<evidence type="ECO:0000256" key="7">
    <source>
        <dbReference type="ARBA" id="ARBA00049014"/>
    </source>
</evidence>
<dbReference type="RefSeq" id="XP_005829562.1">
    <property type="nucleotide sequence ID" value="XM_005829505.1"/>
</dbReference>
<feature type="domain" description="Protein kinase" evidence="11">
    <location>
        <begin position="569"/>
        <end position="738"/>
    </location>
</feature>
<sequence length="738" mass="82363">MAEVDSKRKRFDHLFEEARQLVHFVKECSSEKFLMRDIEDAEAMLQECLEAYHEVIDSLDPDSQKLFRINVGDKVMKLNKELTDFVAIKKPPTPIGLQRRKSATALDMKKCIPGTTGMATANMTKISSRCLDSLLKLPSTKKISDDTLAFNPVELSPRSRTSFLRLPLSRLKDLTEEALLSKRAELFRQDTEEAMALAQKALEASSTCLRDYFSSIKPSELSSRIKVTFDAYANEKGLLERKQVQTAFLEMGRRLKEDEIDVLMDEFDADNNGAYDLPEFEHMIRHLIGTKCPVSSLLWCLHLFDARFRGAMGTESGGGSWCVYVSFLGVAGLGEVKVPCKAKDSIRHLLIKAKERARMMLPENTDASLIEAADSLIERSGAILFQGDSVSEVLSNGDRVTAISPLIPRDAVEQQMTERARSTRGRSKKSSRRQRTPSTSPEDSGTSHSGTSRSRYRTTHGTEEFLRGTDRPATGIPAAGSMNYKQWQTKGHDDSYETSSAGSENSPPQDAKRQSVVTRTPGDGSVSFSVVMPPPSIRMDDKSRMRDSRRDSYTDSSLINTTQEGVKHIDDLRRLKGGQKTIVYLGHDTGCPSFYREVVVKLMPGNSAGDVLYRWKQEMRTVASLRHPNIVTYFDMGQDNDGSQYLVMEVVPGTDLQQILDTQGYLSEDQTISIVIGVLHALVTAHSAGIVHRDIKPSNIIVVLSTLHIKLIDFGLAKQMDNASLISRIYTPMYFSLA</sequence>
<dbReference type="EnsemblProtists" id="EKX42582">
    <property type="protein sequence ID" value="EKX42582"/>
    <property type="gene ID" value="GUITHDRAFT_111554"/>
</dbReference>
<comment type="catalytic activity">
    <reaction evidence="7">
        <text>L-seryl-[protein] + ATP = O-phospho-L-seryl-[protein] + ADP + H(+)</text>
        <dbReference type="Rhea" id="RHEA:17989"/>
        <dbReference type="Rhea" id="RHEA-COMP:9863"/>
        <dbReference type="Rhea" id="RHEA-COMP:11604"/>
        <dbReference type="ChEBI" id="CHEBI:15378"/>
        <dbReference type="ChEBI" id="CHEBI:29999"/>
        <dbReference type="ChEBI" id="CHEBI:30616"/>
        <dbReference type="ChEBI" id="CHEBI:83421"/>
        <dbReference type="ChEBI" id="CHEBI:456216"/>
        <dbReference type="EC" id="2.7.12.2"/>
    </reaction>
</comment>
<keyword evidence="4" id="KW-0067">ATP-binding</keyword>
<dbReference type="Pfam" id="PF00069">
    <property type="entry name" value="Pkinase"/>
    <property type="match status" value="1"/>
</dbReference>
<evidence type="ECO:0000313" key="13">
    <source>
        <dbReference type="EMBL" id="EKX42582.1"/>
    </source>
</evidence>
<evidence type="ECO:0000259" key="11">
    <source>
        <dbReference type="PROSITE" id="PS50011"/>
    </source>
</evidence>
<comment type="catalytic activity">
    <reaction evidence="9">
        <text>L-tyrosyl-[protein] + ATP = O-phospho-L-tyrosyl-[protein] + ADP + H(+)</text>
        <dbReference type="Rhea" id="RHEA:10596"/>
        <dbReference type="Rhea" id="RHEA-COMP:10136"/>
        <dbReference type="Rhea" id="RHEA-COMP:20101"/>
        <dbReference type="ChEBI" id="CHEBI:15378"/>
        <dbReference type="ChEBI" id="CHEBI:30616"/>
        <dbReference type="ChEBI" id="CHEBI:46858"/>
        <dbReference type="ChEBI" id="CHEBI:61978"/>
        <dbReference type="ChEBI" id="CHEBI:456216"/>
        <dbReference type="EC" id="2.7.12.2"/>
    </reaction>
</comment>
<feature type="compositionally biased region" description="Basic and acidic residues" evidence="10">
    <location>
        <begin position="460"/>
        <end position="470"/>
    </location>
</feature>
<dbReference type="InterPro" id="IPR011009">
    <property type="entry name" value="Kinase-like_dom_sf"/>
</dbReference>
<reference evidence="14" key="3">
    <citation type="submission" date="2016-03" db="UniProtKB">
        <authorList>
            <consortium name="EnsemblProtists"/>
        </authorList>
    </citation>
    <scope>IDENTIFICATION</scope>
</reference>
<dbReference type="PANTHER" id="PTHR48013">
    <property type="entry name" value="DUAL SPECIFICITY MITOGEN-ACTIVATED PROTEIN KINASE KINASE 5-RELATED"/>
    <property type="match status" value="1"/>
</dbReference>
<dbReference type="GO" id="GO:0005524">
    <property type="term" value="F:ATP binding"/>
    <property type="evidence" value="ECO:0007669"/>
    <property type="project" value="UniProtKB-KW"/>
</dbReference>
<dbReference type="PANTHER" id="PTHR48013:SF9">
    <property type="entry name" value="DUAL SPECIFICITY MITOGEN-ACTIVATED PROTEIN KINASE KINASE 5"/>
    <property type="match status" value="1"/>
</dbReference>
<dbReference type="PROSITE" id="PS50011">
    <property type="entry name" value="PROTEIN_KINASE_DOM"/>
    <property type="match status" value="1"/>
</dbReference>
<gene>
    <name evidence="13" type="ORF">GUITHDRAFT_111554</name>
</gene>
<dbReference type="InterPro" id="IPR000719">
    <property type="entry name" value="Prot_kinase_dom"/>
</dbReference>
<evidence type="ECO:0000256" key="8">
    <source>
        <dbReference type="ARBA" id="ARBA00049299"/>
    </source>
</evidence>
<evidence type="ECO:0000256" key="5">
    <source>
        <dbReference type="ARBA" id="ARBA00038035"/>
    </source>
</evidence>
<comment type="catalytic activity">
    <reaction evidence="8">
        <text>L-threonyl-[protein] + ATP = O-phospho-L-threonyl-[protein] + ADP + H(+)</text>
        <dbReference type="Rhea" id="RHEA:46608"/>
        <dbReference type="Rhea" id="RHEA-COMP:11060"/>
        <dbReference type="Rhea" id="RHEA-COMP:11605"/>
        <dbReference type="ChEBI" id="CHEBI:15378"/>
        <dbReference type="ChEBI" id="CHEBI:30013"/>
        <dbReference type="ChEBI" id="CHEBI:30616"/>
        <dbReference type="ChEBI" id="CHEBI:61977"/>
        <dbReference type="ChEBI" id="CHEBI:456216"/>
        <dbReference type="EC" id="2.7.12.2"/>
    </reaction>
</comment>
<comment type="similarity">
    <text evidence="5">Belongs to the protein kinase superfamily. STE Ser/Thr protein kinase family. MAP kinase kinase subfamily.</text>
</comment>
<name>L1J2N2_GUITC</name>
<dbReference type="EC" id="2.7.12.2" evidence="6"/>
<keyword evidence="15" id="KW-1185">Reference proteome</keyword>